<evidence type="ECO:0000313" key="13">
    <source>
        <dbReference type="Proteomes" id="UP000799779"/>
    </source>
</evidence>
<keyword evidence="5" id="KW-0679">Respiratory chain</keyword>
<evidence type="ECO:0000256" key="8">
    <source>
        <dbReference type="ARBA" id="ARBA00023128"/>
    </source>
</evidence>
<dbReference type="AlphaFoldDB" id="A0A6A5W550"/>
<dbReference type="Proteomes" id="UP000799779">
    <property type="component" value="Unassembled WGS sequence"/>
</dbReference>
<evidence type="ECO:0000256" key="6">
    <source>
        <dbReference type="ARBA" id="ARBA00022792"/>
    </source>
</evidence>
<name>A0A6A5W550_9PLEO</name>
<comment type="similarity">
    <text evidence="3">Belongs to the complex I NDUFA2 subunit family.</text>
</comment>
<dbReference type="PANTHER" id="PTHR12878:SF0">
    <property type="entry name" value="NADH DEHYDROGENASE [UBIQUINONE] 1 ALPHA SUBCOMPLEX SUBUNIT 2"/>
    <property type="match status" value="1"/>
</dbReference>
<keyword evidence="13" id="KW-1185">Reference proteome</keyword>
<protein>
    <submittedName>
        <fullName evidence="12">NADH dehydrogenase, alpha subcomplex, subunit 2</fullName>
    </submittedName>
</protein>
<keyword evidence="7" id="KW-0249">Electron transport</keyword>
<dbReference type="OrthoDB" id="10250268at2759"/>
<evidence type="ECO:0000313" key="12">
    <source>
        <dbReference type="EMBL" id="KAF1996198.1"/>
    </source>
</evidence>
<evidence type="ECO:0000256" key="1">
    <source>
        <dbReference type="ARBA" id="ARBA00003195"/>
    </source>
</evidence>
<accession>A0A6A5W550</accession>
<dbReference type="Pfam" id="PF05047">
    <property type="entry name" value="L51_S25_CI-B8"/>
    <property type="match status" value="1"/>
</dbReference>
<dbReference type="InterPro" id="IPR016464">
    <property type="entry name" value="NADH_Ub_cplx-1_asu_su-2"/>
</dbReference>
<comment type="subcellular location">
    <subcellularLocation>
        <location evidence="2">Mitochondrion inner membrane</location>
        <topology evidence="2">Peripheral membrane protein</topology>
        <orientation evidence="2">Matrix side</orientation>
    </subcellularLocation>
</comment>
<keyword evidence="6" id="KW-0999">Mitochondrion inner membrane</keyword>
<feature type="region of interest" description="Disordered" evidence="10">
    <location>
        <begin position="28"/>
        <end position="89"/>
    </location>
</feature>
<dbReference type="InterPro" id="IPR007741">
    <property type="entry name" value="Ribosomal_mL43/mS25/NADH_DH"/>
</dbReference>
<organism evidence="12 13">
    <name type="scientific">Amniculicola lignicola CBS 123094</name>
    <dbReference type="NCBI Taxonomy" id="1392246"/>
    <lineage>
        <taxon>Eukaryota</taxon>
        <taxon>Fungi</taxon>
        <taxon>Dikarya</taxon>
        <taxon>Ascomycota</taxon>
        <taxon>Pezizomycotina</taxon>
        <taxon>Dothideomycetes</taxon>
        <taxon>Pleosporomycetidae</taxon>
        <taxon>Pleosporales</taxon>
        <taxon>Amniculicolaceae</taxon>
        <taxon>Amniculicola</taxon>
    </lineage>
</organism>
<dbReference type="PANTHER" id="PTHR12878">
    <property type="entry name" value="NADH-UBIQUINONE OXIDOREDUCTASE B8 SUBUNIT"/>
    <property type="match status" value="1"/>
</dbReference>
<evidence type="ECO:0000256" key="2">
    <source>
        <dbReference type="ARBA" id="ARBA00004443"/>
    </source>
</evidence>
<dbReference type="PIRSF" id="PIRSF005822">
    <property type="entry name" value="NDUA2"/>
    <property type="match status" value="1"/>
</dbReference>
<evidence type="ECO:0000256" key="5">
    <source>
        <dbReference type="ARBA" id="ARBA00022660"/>
    </source>
</evidence>
<sequence length="138" mass="15538">MATKYGFAKSLKEIRFLFCQTSEQSAATRYSAGPSFPSSPSFPPSLPPSFPQQTHHTAHTPHTPHPPNTQTPRTFLSRTYPTMKKHNPHTPIMLREARGTEPKVYARYEFGKEKVLALKDLDDKAIEAQVTDLVRTSV</sequence>
<reference evidence="12" key="1">
    <citation type="journal article" date="2020" name="Stud. Mycol.">
        <title>101 Dothideomycetes genomes: a test case for predicting lifestyles and emergence of pathogens.</title>
        <authorList>
            <person name="Haridas S."/>
            <person name="Albert R."/>
            <person name="Binder M."/>
            <person name="Bloem J."/>
            <person name="Labutti K."/>
            <person name="Salamov A."/>
            <person name="Andreopoulos B."/>
            <person name="Baker S."/>
            <person name="Barry K."/>
            <person name="Bills G."/>
            <person name="Bluhm B."/>
            <person name="Cannon C."/>
            <person name="Castanera R."/>
            <person name="Culley D."/>
            <person name="Daum C."/>
            <person name="Ezra D."/>
            <person name="Gonzalez J."/>
            <person name="Henrissat B."/>
            <person name="Kuo A."/>
            <person name="Liang C."/>
            <person name="Lipzen A."/>
            <person name="Lutzoni F."/>
            <person name="Magnuson J."/>
            <person name="Mondo S."/>
            <person name="Nolan M."/>
            <person name="Ohm R."/>
            <person name="Pangilinan J."/>
            <person name="Park H.-J."/>
            <person name="Ramirez L."/>
            <person name="Alfaro M."/>
            <person name="Sun H."/>
            <person name="Tritt A."/>
            <person name="Yoshinaga Y."/>
            <person name="Zwiers L.-H."/>
            <person name="Turgeon B."/>
            <person name="Goodwin S."/>
            <person name="Spatafora J."/>
            <person name="Crous P."/>
            <person name="Grigoriev I."/>
        </authorList>
    </citation>
    <scope>NUCLEOTIDE SEQUENCE</scope>
    <source>
        <strain evidence="12">CBS 123094</strain>
    </source>
</reference>
<feature type="domain" description="Ribosomal protein/NADH dehydrogenase" evidence="11">
    <location>
        <begin position="69"/>
        <end position="137"/>
    </location>
</feature>
<evidence type="ECO:0000256" key="9">
    <source>
        <dbReference type="ARBA" id="ARBA00023136"/>
    </source>
</evidence>
<dbReference type="SUPFAM" id="SSF52833">
    <property type="entry name" value="Thioredoxin-like"/>
    <property type="match status" value="1"/>
</dbReference>
<dbReference type="InterPro" id="IPR036249">
    <property type="entry name" value="Thioredoxin-like_sf"/>
</dbReference>
<gene>
    <name evidence="12" type="ORF">P154DRAFT_566221</name>
</gene>
<keyword evidence="4" id="KW-0813">Transport</keyword>
<evidence type="ECO:0000259" key="11">
    <source>
        <dbReference type="SMART" id="SM00916"/>
    </source>
</evidence>
<evidence type="ECO:0000256" key="7">
    <source>
        <dbReference type="ARBA" id="ARBA00022982"/>
    </source>
</evidence>
<keyword evidence="8" id="KW-0496">Mitochondrion</keyword>
<evidence type="ECO:0000256" key="10">
    <source>
        <dbReference type="SAM" id="MobiDB-lite"/>
    </source>
</evidence>
<evidence type="ECO:0000256" key="3">
    <source>
        <dbReference type="ARBA" id="ARBA00008939"/>
    </source>
</evidence>
<feature type="compositionally biased region" description="Pro residues" evidence="10">
    <location>
        <begin position="40"/>
        <end position="50"/>
    </location>
</feature>
<dbReference type="SMART" id="SM00916">
    <property type="entry name" value="L51_S25_CI-B8"/>
    <property type="match status" value="1"/>
</dbReference>
<keyword evidence="9" id="KW-0472">Membrane</keyword>
<evidence type="ECO:0000256" key="4">
    <source>
        <dbReference type="ARBA" id="ARBA00022448"/>
    </source>
</evidence>
<dbReference type="EMBL" id="ML977628">
    <property type="protein sequence ID" value="KAF1996198.1"/>
    <property type="molecule type" value="Genomic_DNA"/>
</dbReference>
<comment type="function">
    <text evidence="1">Accessory subunit of the mitochondrial membrane respiratory chain NADH dehydrogenase (Complex I), that is believed not to be involved in catalysis. Complex I functions in the transfer of electrons from NADH to the respiratory chain. The immediate electron acceptor for the enzyme is believed to be ubiquinone.</text>
</comment>
<proteinExistence type="inferred from homology"/>
<dbReference type="Gene3D" id="3.40.30.10">
    <property type="entry name" value="Glutaredoxin"/>
    <property type="match status" value="1"/>
</dbReference>
<dbReference type="GO" id="GO:0005743">
    <property type="term" value="C:mitochondrial inner membrane"/>
    <property type="evidence" value="ECO:0007669"/>
    <property type="project" value="UniProtKB-SubCell"/>
</dbReference>